<reference evidence="7 8" key="1">
    <citation type="submission" date="2023-01" db="EMBL/GenBank/DDBJ databases">
        <authorList>
            <person name="Whitehead M."/>
        </authorList>
    </citation>
    <scope>NUCLEOTIDE SEQUENCE [LARGE SCALE GENOMIC DNA]</scope>
</reference>
<evidence type="ECO:0000256" key="2">
    <source>
        <dbReference type="ARBA" id="ARBA00022771"/>
    </source>
</evidence>
<evidence type="ECO:0000256" key="3">
    <source>
        <dbReference type="ARBA" id="ARBA00022833"/>
    </source>
</evidence>
<dbReference type="SUPFAM" id="SSF57716">
    <property type="entry name" value="Glucocorticoid receptor-like (DNA-binding domain)"/>
    <property type="match status" value="1"/>
</dbReference>
<dbReference type="Pfam" id="PF05485">
    <property type="entry name" value="THAP"/>
    <property type="match status" value="1"/>
</dbReference>
<dbReference type="PANTHER" id="PTHR47577">
    <property type="entry name" value="THAP DOMAIN-CONTAINING PROTEIN 6"/>
    <property type="match status" value="1"/>
</dbReference>
<keyword evidence="3" id="KW-0862">Zinc</keyword>
<keyword evidence="4 5" id="KW-0238">DNA-binding</keyword>
<dbReference type="InterPro" id="IPR048366">
    <property type="entry name" value="TNP-like_GBD"/>
</dbReference>
<dbReference type="Pfam" id="PF21787">
    <property type="entry name" value="TNP-like_RNaseH_N"/>
    <property type="match status" value="1"/>
</dbReference>
<evidence type="ECO:0000259" key="6">
    <source>
        <dbReference type="PROSITE" id="PS50950"/>
    </source>
</evidence>
<keyword evidence="1" id="KW-0479">Metal-binding</keyword>
<accession>A0AAV0XXF3</accession>
<protein>
    <recommendedName>
        <fullName evidence="6">THAP-type domain-containing protein</fullName>
    </recommendedName>
</protein>
<dbReference type="AlphaFoldDB" id="A0AAV0XXF3"/>
<dbReference type="SMART" id="SM00980">
    <property type="entry name" value="THAP"/>
    <property type="match status" value="1"/>
</dbReference>
<evidence type="ECO:0000256" key="4">
    <source>
        <dbReference type="ARBA" id="ARBA00023125"/>
    </source>
</evidence>
<dbReference type="Pfam" id="PF21788">
    <property type="entry name" value="TNP-like_GBD"/>
    <property type="match status" value="1"/>
</dbReference>
<dbReference type="InterPro" id="IPR048367">
    <property type="entry name" value="TNP-like_RNaseH_C"/>
</dbReference>
<name>A0AAV0XXF3_9HEMI</name>
<evidence type="ECO:0000313" key="7">
    <source>
        <dbReference type="EMBL" id="CAI6371906.1"/>
    </source>
</evidence>
<feature type="domain" description="THAP-type" evidence="6">
    <location>
        <begin position="1"/>
        <end position="90"/>
    </location>
</feature>
<evidence type="ECO:0000256" key="5">
    <source>
        <dbReference type="PROSITE-ProRule" id="PRU00309"/>
    </source>
</evidence>
<dbReference type="GO" id="GO:0003677">
    <property type="term" value="F:DNA binding"/>
    <property type="evidence" value="ECO:0007669"/>
    <property type="project" value="UniProtKB-UniRule"/>
</dbReference>
<dbReference type="Proteomes" id="UP001160148">
    <property type="component" value="Unassembled WGS sequence"/>
</dbReference>
<gene>
    <name evidence="7" type="ORF">MEUPH1_LOCUS25850</name>
</gene>
<organism evidence="7 8">
    <name type="scientific">Macrosiphum euphorbiae</name>
    <name type="common">potato aphid</name>
    <dbReference type="NCBI Taxonomy" id="13131"/>
    <lineage>
        <taxon>Eukaryota</taxon>
        <taxon>Metazoa</taxon>
        <taxon>Ecdysozoa</taxon>
        <taxon>Arthropoda</taxon>
        <taxon>Hexapoda</taxon>
        <taxon>Insecta</taxon>
        <taxon>Pterygota</taxon>
        <taxon>Neoptera</taxon>
        <taxon>Paraneoptera</taxon>
        <taxon>Hemiptera</taxon>
        <taxon>Sternorrhyncha</taxon>
        <taxon>Aphidomorpha</taxon>
        <taxon>Aphidoidea</taxon>
        <taxon>Aphididae</taxon>
        <taxon>Macrosiphini</taxon>
        <taxon>Macrosiphum</taxon>
    </lineage>
</organism>
<dbReference type="InterPro" id="IPR048365">
    <property type="entry name" value="TNP-like_RNaseH_N"/>
</dbReference>
<dbReference type="EMBL" id="CARXXK010001016">
    <property type="protein sequence ID" value="CAI6371906.1"/>
    <property type="molecule type" value="Genomic_DNA"/>
</dbReference>
<evidence type="ECO:0000313" key="8">
    <source>
        <dbReference type="Proteomes" id="UP001160148"/>
    </source>
</evidence>
<dbReference type="GO" id="GO:0008270">
    <property type="term" value="F:zinc ion binding"/>
    <property type="evidence" value="ECO:0007669"/>
    <property type="project" value="UniProtKB-KW"/>
</dbReference>
<dbReference type="PANTHER" id="PTHR47577:SF2">
    <property type="entry name" value="THAP DOMAIN CONTAINING 9"/>
    <property type="match status" value="1"/>
</dbReference>
<evidence type="ECO:0000256" key="1">
    <source>
        <dbReference type="ARBA" id="ARBA00022723"/>
    </source>
</evidence>
<keyword evidence="8" id="KW-1185">Reference proteome</keyword>
<dbReference type="Pfam" id="PF21789">
    <property type="entry name" value="TNP-like_RNaseH_C"/>
    <property type="match status" value="1"/>
</dbReference>
<dbReference type="InterPro" id="IPR006612">
    <property type="entry name" value="THAP_Znf"/>
</dbReference>
<dbReference type="PROSITE" id="PS50950">
    <property type="entry name" value="ZF_THAP"/>
    <property type="match status" value="1"/>
</dbReference>
<keyword evidence="2 5" id="KW-0863">Zinc-finger</keyword>
<sequence length="895" mass="103029">MRKCSVSGCNSQNRNIKVTLFSVTNANKSSWESEIRSSINNQVKDIKYVCSEHFLPKDINTTYPIPSDVIEEFGQKKVFSLKKGAIPSLFNQILSRSDSTQYEPKTHSARRELFTAEAPKILKRNVDSVDSTSNCTSCKQICLVDIKKQKFVIDPVSLPLGWASYNNNNTVVFFKPVYLIDKLVIEKQIVIKNDEVASFYIFNKLIDPTNAGLIQIKFPVNNKNVLEAIKYFHCKQICQGGPMVINFPEIVNSSKAPKPNNRRYSENWILLCILLKIRSTSTYTFLREQEILPLPCTRTIRTYLSLVRTQCGFDEKFFLLFKKKMTILNHQQKHGMLVFDEIFLRESINSLTVNFTQPIAVFTSKGPVKGTVLAQLVIKAICLLERAGAIIDGVVSDGATTNRKLWSQLGISGEIGKITNAFQHPLDSKRRIYMLSDPPHLIKNVRNRLYNKKALRESPNVSYVRWSHYVDVHTNDLKRDSNSPSRVCPKITQRHLALDNFSKMSVKLATQIFSNSMAKGIEYYRCYEKVESLKNSENTQLFTERLNQLFDALNRKFPAEGIKSKSNDFDVLEKTLKWLDLWEDNVINHTIPEDEFLTKSTAEGLRVTIKSVIELSKYLLEECEFKYVLTSKMNQDRVEQFFGMARQATGPNDHPNCPTFLQVYKMLTMYSILKPPKTGNCMILDSTTPKITISDLKNVFSKYDTPERQIKINKLTERLDTLVTQDVEVDDVFQPDIFIDHNYYKSNSETCVLYYICGFVSRHINKHIKCSDCQQAVLGKTSYCDSPEATLTNMKSRGGLCHPNMFLFHLLVDIEDSFKKFCDEYDVFELTVDDFFNKKQQLIKTFPCATHKSEILTFIISYYITTRMHQYTKISNIDQHKNNAKKKKNSKFVNT</sequence>
<proteinExistence type="predicted"/>
<comment type="caution">
    <text evidence="7">The sequence shown here is derived from an EMBL/GenBank/DDBJ whole genome shotgun (WGS) entry which is preliminary data.</text>
</comment>